<feature type="compositionally biased region" description="Basic and acidic residues" evidence="1">
    <location>
        <begin position="1"/>
        <end position="16"/>
    </location>
</feature>
<feature type="region of interest" description="Disordered" evidence="1">
    <location>
        <begin position="1"/>
        <end position="38"/>
    </location>
</feature>
<dbReference type="EMBL" id="JAKZEL010000001">
    <property type="protein sequence ID" value="KAI4549239.1"/>
    <property type="molecule type" value="Genomic_DNA"/>
</dbReference>
<dbReference type="Proteomes" id="UP001214576">
    <property type="component" value="Unassembled WGS sequence"/>
</dbReference>
<organism evidence="2 3">
    <name type="scientific">Ovis ammon polii</name>
    <dbReference type="NCBI Taxonomy" id="230172"/>
    <lineage>
        <taxon>Eukaryota</taxon>
        <taxon>Metazoa</taxon>
        <taxon>Chordata</taxon>
        <taxon>Craniata</taxon>
        <taxon>Vertebrata</taxon>
        <taxon>Euteleostomi</taxon>
        <taxon>Mammalia</taxon>
        <taxon>Eutheria</taxon>
        <taxon>Laurasiatheria</taxon>
        <taxon>Artiodactyla</taxon>
        <taxon>Ruminantia</taxon>
        <taxon>Pecora</taxon>
        <taxon>Bovidae</taxon>
        <taxon>Caprinae</taxon>
        <taxon>Ovis</taxon>
    </lineage>
</organism>
<dbReference type="AlphaFoldDB" id="A0AAD4UQB3"/>
<sequence length="336" mass="38048">MERLFPKPRVGLKDATEASGSISGLEAMQNRAQRSKSNERFQELELLEEAGERARDESLPTFTQRRDLGNRYLCFNVFHPSIPSRASLKQSQARGQGPLFSAVHKDLLPVGKVKSGSRATKLGQFIPPAQQSLKVPKLRSVTSCAALFLHPLVTSFEDMGHYWQLVCLHPFNPFLARVVPEVSSEPSQTVKNLPVMRETWIRFLGRKDAVEKEMATHSSILALRIPWTEEPGTPPERCSECHSGWEHPVAQTVKNPPAMQETWVQSLGREDPRRRNGYPFQYSCLENSIWTEEPGELQSMGSQRVGKYCKIIVIEKVIDKYAAKIVRRYYKSVIGS</sequence>
<comment type="caution">
    <text evidence="2">The sequence shown here is derived from an EMBL/GenBank/DDBJ whole genome shotgun (WGS) entry which is preliminary data.</text>
</comment>
<protein>
    <submittedName>
        <fullName evidence="2">Uncharacterized protein</fullName>
    </submittedName>
</protein>
<evidence type="ECO:0000313" key="3">
    <source>
        <dbReference type="Proteomes" id="UP001214576"/>
    </source>
</evidence>
<reference evidence="2" key="1">
    <citation type="submission" date="2022-03" db="EMBL/GenBank/DDBJ databases">
        <title>Genomic analyses of argali, domestic sheep and their hybrids provide insights into chromosomal evolution, heterosis and genetic basis of agronomic traits.</title>
        <authorList>
            <person name="Li M."/>
        </authorList>
    </citation>
    <scope>NUCLEOTIDE SEQUENCE</scope>
    <source>
        <strain evidence="2">CAU-MHL-2022a</strain>
        <tissue evidence="2">Skin</tissue>
    </source>
</reference>
<evidence type="ECO:0000313" key="2">
    <source>
        <dbReference type="EMBL" id="KAI4549239.1"/>
    </source>
</evidence>
<evidence type="ECO:0000256" key="1">
    <source>
        <dbReference type="SAM" id="MobiDB-lite"/>
    </source>
</evidence>
<gene>
    <name evidence="2" type="ORF">MG293_001569</name>
</gene>
<accession>A0AAD4UQB3</accession>
<name>A0AAD4UQB3_OVIAM</name>
<proteinExistence type="predicted"/>
<keyword evidence="3" id="KW-1185">Reference proteome</keyword>